<dbReference type="NCBIfam" id="TIGR00237">
    <property type="entry name" value="xseA"/>
    <property type="match status" value="1"/>
</dbReference>
<dbReference type="PANTHER" id="PTHR30008:SF0">
    <property type="entry name" value="EXODEOXYRIBONUCLEASE 7 LARGE SUBUNIT"/>
    <property type="match status" value="1"/>
</dbReference>
<evidence type="ECO:0000256" key="1">
    <source>
        <dbReference type="ARBA" id="ARBA00022490"/>
    </source>
</evidence>
<evidence type="ECO:0000256" key="6">
    <source>
        <dbReference type="RuleBase" id="RU004355"/>
    </source>
</evidence>
<dbReference type="RefSeq" id="WP_015279604.1">
    <property type="nucleotide sequence ID" value="NC_019940.1"/>
</dbReference>
<dbReference type="eggNOG" id="COG1570">
    <property type="taxonomic scope" value="Bacteria"/>
</dbReference>
<dbReference type="PATRIC" id="fig|765912.4.peg.598"/>
<comment type="subunit">
    <text evidence="5">Heterooligomer composed of large and small subunits.</text>
</comment>
<organism evidence="9 10">
    <name type="scientific">Thioflavicoccus mobilis 8321</name>
    <dbReference type="NCBI Taxonomy" id="765912"/>
    <lineage>
        <taxon>Bacteria</taxon>
        <taxon>Pseudomonadati</taxon>
        <taxon>Pseudomonadota</taxon>
        <taxon>Gammaproteobacteria</taxon>
        <taxon>Chromatiales</taxon>
        <taxon>Chromatiaceae</taxon>
        <taxon>Thioflavicoccus</taxon>
    </lineage>
</organism>
<feature type="domain" description="Exonuclease VII large subunit C-terminal" evidence="7">
    <location>
        <begin position="133"/>
        <end position="449"/>
    </location>
</feature>
<dbReference type="HOGENOM" id="CLU_023625_3_1_6"/>
<evidence type="ECO:0000313" key="9">
    <source>
        <dbReference type="EMBL" id="AGA89457.1"/>
    </source>
</evidence>
<dbReference type="OrthoDB" id="9802795at2"/>
<protein>
    <recommendedName>
        <fullName evidence="5">Exodeoxyribonuclease 7 large subunit</fullName>
        <ecNumber evidence="5">3.1.11.6</ecNumber>
    </recommendedName>
    <alternativeName>
        <fullName evidence="5">Exodeoxyribonuclease VII large subunit</fullName>
        <shortName evidence="5">Exonuclease VII large subunit</shortName>
    </alternativeName>
</protein>
<dbReference type="HAMAP" id="MF_00378">
    <property type="entry name" value="Exonuc_7_L"/>
    <property type="match status" value="1"/>
</dbReference>
<dbReference type="GO" id="GO:0006308">
    <property type="term" value="P:DNA catabolic process"/>
    <property type="evidence" value="ECO:0007669"/>
    <property type="project" value="UniProtKB-UniRule"/>
</dbReference>
<dbReference type="PANTHER" id="PTHR30008">
    <property type="entry name" value="EXODEOXYRIBONUCLEASE 7 LARGE SUBUNIT"/>
    <property type="match status" value="1"/>
</dbReference>
<sequence>MAAPNPDRDEALARDIWTISRLNREVRAVLEGSFPLLWVQGEVSNLSQPASGHLYFTLKDEAAQVRCAMFRPRQRLLKTRPVSGQQVMVRARVSLYDARGDFQLIVEHLEPAGEGLWRLELERLKQRLAAEGLFDEAAKRPLPAFPRQVGLITSPSGAAVRDLTTVLARRLRSLPIVIYPVAVQGEGAAAEIARALALAAERAECDVLILARGGGAYEDLMAFNDERVVRAIRAVPIPVVTGIGHEIDITLADLAADRRAPTPSAAAELVSPSAEHLVQRLVALQRRLQSAVQRPVTAARQRLAAMARHLGLLHPAARLRQQAQTLDDLERRLTLAIQARLDGDRRDLRTAILQLAARSPGPRLAPLRERTRWLGQRLGRAIAQDLAARRTRLAELARGLDALSPLGTLSRGYALVTRLPDGALVRRAGDAPPGTRVAARLAEGQLTCRVEASTEDEHGSTTRSE</sequence>
<dbReference type="EC" id="3.1.11.6" evidence="5"/>
<dbReference type="KEGG" id="tmb:Thimo_0612"/>
<dbReference type="GO" id="GO:0003676">
    <property type="term" value="F:nucleic acid binding"/>
    <property type="evidence" value="ECO:0007669"/>
    <property type="project" value="InterPro"/>
</dbReference>
<dbReference type="GO" id="GO:0005737">
    <property type="term" value="C:cytoplasm"/>
    <property type="evidence" value="ECO:0007669"/>
    <property type="project" value="UniProtKB-SubCell"/>
</dbReference>
<name>L0GUG8_9GAMM</name>
<comment type="function">
    <text evidence="5">Bidirectionally degrades single-stranded DNA into large acid-insoluble oligonucleotides, which are then degraded further into small acid-soluble oligonucleotides.</text>
</comment>
<dbReference type="Proteomes" id="UP000010816">
    <property type="component" value="Chromosome"/>
</dbReference>
<dbReference type="AlphaFoldDB" id="L0GUG8"/>
<evidence type="ECO:0000256" key="4">
    <source>
        <dbReference type="ARBA" id="ARBA00022839"/>
    </source>
</evidence>
<evidence type="ECO:0000256" key="5">
    <source>
        <dbReference type="HAMAP-Rule" id="MF_00378"/>
    </source>
</evidence>
<evidence type="ECO:0000313" key="10">
    <source>
        <dbReference type="Proteomes" id="UP000010816"/>
    </source>
</evidence>
<dbReference type="InterPro" id="IPR020579">
    <property type="entry name" value="Exonuc_VII_lsu_C"/>
</dbReference>
<evidence type="ECO:0000259" key="7">
    <source>
        <dbReference type="Pfam" id="PF02601"/>
    </source>
</evidence>
<comment type="subcellular location">
    <subcellularLocation>
        <location evidence="5 6">Cytoplasm</location>
    </subcellularLocation>
</comment>
<reference evidence="9 10" key="1">
    <citation type="submission" date="2011-09" db="EMBL/GenBank/DDBJ databases">
        <title>Complete sequence of chromosome of Thioflavicoccus mobilis 8321.</title>
        <authorList>
            <consortium name="US DOE Joint Genome Institute"/>
            <person name="Lucas S."/>
            <person name="Han J."/>
            <person name="Lapidus A."/>
            <person name="Cheng J.-F."/>
            <person name="Goodwin L."/>
            <person name="Pitluck S."/>
            <person name="Peters L."/>
            <person name="Ovchinnikova G."/>
            <person name="Lu M."/>
            <person name="Detter J.C."/>
            <person name="Han C."/>
            <person name="Tapia R."/>
            <person name="Land M."/>
            <person name="Hauser L."/>
            <person name="Kyrpides N."/>
            <person name="Ivanova N."/>
            <person name="Pagani I."/>
            <person name="Vogl K."/>
            <person name="Liu Z."/>
            <person name="Imhoff J."/>
            <person name="Thiel V."/>
            <person name="Frigaard N.-U."/>
            <person name="Bryant D."/>
            <person name="Woyke T."/>
        </authorList>
    </citation>
    <scope>NUCLEOTIDE SEQUENCE [LARGE SCALE GENOMIC DNA]</scope>
    <source>
        <strain evidence="9 10">8321</strain>
    </source>
</reference>
<proteinExistence type="inferred from homology"/>
<keyword evidence="3 5" id="KW-0378">Hydrolase</keyword>
<dbReference type="InterPro" id="IPR003753">
    <property type="entry name" value="Exonuc_VII_L"/>
</dbReference>
<accession>L0GUG8</accession>
<keyword evidence="1 5" id="KW-0963">Cytoplasm</keyword>
<dbReference type="STRING" id="765912.Thimo_0612"/>
<dbReference type="Pfam" id="PF13742">
    <property type="entry name" value="tRNA_anti_2"/>
    <property type="match status" value="1"/>
</dbReference>
<keyword evidence="10" id="KW-1185">Reference proteome</keyword>
<dbReference type="GO" id="GO:0008855">
    <property type="term" value="F:exodeoxyribonuclease VII activity"/>
    <property type="evidence" value="ECO:0007669"/>
    <property type="project" value="UniProtKB-UniRule"/>
</dbReference>
<evidence type="ECO:0000259" key="8">
    <source>
        <dbReference type="Pfam" id="PF13742"/>
    </source>
</evidence>
<gene>
    <name evidence="5" type="primary">xseA</name>
    <name evidence="9" type="ORF">Thimo_0612</name>
</gene>
<dbReference type="CDD" id="cd04489">
    <property type="entry name" value="ExoVII_LU_OBF"/>
    <property type="match status" value="1"/>
</dbReference>
<keyword evidence="4 5" id="KW-0269">Exonuclease</keyword>
<dbReference type="EMBL" id="CP003051">
    <property type="protein sequence ID" value="AGA89457.1"/>
    <property type="molecule type" value="Genomic_DNA"/>
</dbReference>
<evidence type="ECO:0000256" key="2">
    <source>
        <dbReference type="ARBA" id="ARBA00022722"/>
    </source>
</evidence>
<dbReference type="InterPro" id="IPR025824">
    <property type="entry name" value="OB-fold_nuc-bd_dom"/>
</dbReference>
<feature type="domain" description="OB-fold nucleic acid binding" evidence="8">
    <location>
        <begin position="17"/>
        <end position="109"/>
    </location>
</feature>
<comment type="similarity">
    <text evidence="5 6">Belongs to the XseA family.</text>
</comment>
<evidence type="ECO:0000256" key="3">
    <source>
        <dbReference type="ARBA" id="ARBA00022801"/>
    </source>
</evidence>
<keyword evidence="2 5" id="KW-0540">Nuclease</keyword>
<comment type="catalytic activity">
    <reaction evidence="5 6">
        <text>Exonucleolytic cleavage in either 5'- to 3'- or 3'- to 5'-direction to yield nucleoside 5'-phosphates.</text>
        <dbReference type="EC" id="3.1.11.6"/>
    </reaction>
</comment>
<dbReference type="Pfam" id="PF02601">
    <property type="entry name" value="Exonuc_VII_L"/>
    <property type="match status" value="1"/>
</dbReference>
<dbReference type="GO" id="GO:0009318">
    <property type="term" value="C:exodeoxyribonuclease VII complex"/>
    <property type="evidence" value="ECO:0007669"/>
    <property type="project" value="UniProtKB-UniRule"/>
</dbReference>